<feature type="compositionally biased region" description="Low complexity" evidence="1">
    <location>
        <begin position="41"/>
        <end position="52"/>
    </location>
</feature>
<proteinExistence type="predicted"/>
<protein>
    <submittedName>
        <fullName evidence="2">Uncharacterized protein</fullName>
    </submittedName>
</protein>
<dbReference type="AlphaFoldDB" id="A0A6J4QSE2"/>
<evidence type="ECO:0000313" key="2">
    <source>
        <dbReference type="EMBL" id="CAA9453487.1"/>
    </source>
</evidence>
<reference evidence="2" key="1">
    <citation type="submission" date="2020-02" db="EMBL/GenBank/DDBJ databases">
        <authorList>
            <person name="Meier V. D."/>
        </authorList>
    </citation>
    <scope>NUCLEOTIDE SEQUENCE</scope>
    <source>
        <strain evidence="2">AVDCRST_MAG01</strain>
    </source>
</reference>
<feature type="non-terminal residue" evidence="2">
    <location>
        <position position="1"/>
    </location>
</feature>
<evidence type="ECO:0000256" key="1">
    <source>
        <dbReference type="SAM" id="MobiDB-lite"/>
    </source>
</evidence>
<feature type="non-terminal residue" evidence="2">
    <location>
        <position position="122"/>
    </location>
</feature>
<dbReference type="EMBL" id="CADCUW010000633">
    <property type="protein sequence ID" value="CAA9453487.1"/>
    <property type="molecule type" value="Genomic_DNA"/>
</dbReference>
<feature type="region of interest" description="Disordered" evidence="1">
    <location>
        <begin position="1"/>
        <end position="88"/>
    </location>
</feature>
<sequence>WTSRSPRWRRRPPARCAADPLVESTVGTPVRSPTYLGTVRPSSSAPGCAASSTTRPPARGRSSASGCPRWRPTPLKRAGSTGRSCSWPSSWAAGPALAWPRSWVCWSPATPCSALLRTAPQA</sequence>
<feature type="compositionally biased region" description="Basic residues" evidence="1">
    <location>
        <begin position="1"/>
        <end position="13"/>
    </location>
</feature>
<name>A0A6J4QSE2_9ACTN</name>
<gene>
    <name evidence="2" type="ORF">AVDCRST_MAG01-01-4868</name>
</gene>
<organism evidence="2">
    <name type="scientific">uncultured Rubrobacteraceae bacterium</name>
    <dbReference type="NCBI Taxonomy" id="349277"/>
    <lineage>
        <taxon>Bacteria</taxon>
        <taxon>Bacillati</taxon>
        <taxon>Actinomycetota</taxon>
        <taxon>Rubrobacteria</taxon>
        <taxon>Rubrobacterales</taxon>
        <taxon>Rubrobacteraceae</taxon>
        <taxon>environmental samples</taxon>
    </lineage>
</organism>
<accession>A0A6J4QSE2</accession>